<dbReference type="GO" id="GO:0016747">
    <property type="term" value="F:acyltransferase activity, transferring groups other than amino-acyl groups"/>
    <property type="evidence" value="ECO:0007669"/>
    <property type="project" value="InterPro"/>
</dbReference>
<proteinExistence type="predicted"/>
<dbReference type="SUPFAM" id="SSF55729">
    <property type="entry name" value="Acyl-CoA N-acyltransferases (Nat)"/>
    <property type="match status" value="1"/>
</dbReference>
<gene>
    <name evidence="2" type="ORF">D7V94_15905</name>
</gene>
<accession>A0A3A9ARR9</accession>
<feature type="domain" description="N-acetyltransferase" evidence="1">
    <location>
        <begin position="4"/>
        <end position="178"/>
    </location>
</feature>
<reference evidence="2 3" key="1">
    <citation type="submission" date="2018-09" db="EMBL/GenBank/DDBJ databases">
        <title>Murine metabolic-syndrome-specific gut microbial biobank.</title>
        <authorList>
            <person name="Liu C."/>
        </authorList>
    </citation>
    <scope>NUCLEOTIDE SEQUENCE [LARGE SCALE GENOMIC DNA]</scope>
    <source>
        <strain evidence="2 3">0.1xD8-82</strain>
    </source>
</reference>
<keyword evidence="2" id="KW-0808">Transferase</keyword>
<evidence type="ECO:0000313" key="2">
    <source>
        <dbReference type="EMBL" id="RKI89946.1"/>
    </source>
</evidence>
<keyword evidence="3" id="KW-1185">Reference proteome</keyword>
<dbReference type="PANTHER" id="PTHR39173:SF1">
    <property type="entry name" value="ACETYLTRANSFERASE"/>
    <property type="match status" value="1"/>
</dbReference>
<dbReference type="Pfam" id="PF13302">
    <property type="entry name" value="Acetyltransf_3"/>
    <property type="match status" value="1"/>
</dbReference>
<organism evidence="2 3">
    <name type="scientific">Parablautia intestinalis</name>
    <dbReference type="NCBI Taxonomy" id="2320100"/>
    <lineage>
        <taxon>Bacteria</taxon>
        <taxon>Bacillati</taxon>
        <taxon>Bacillota</taxon>
        <taxon>Clostridia</taxon>
        <taxon>Lachnospirales</taxon>
        <taxon>Lachnospiraceae</taxon>
        <taxon>Parablautia</taxon>
    </lineage>
</organism>
<dbReference type="InterPro" id="IPR016181">
    <property type="entry name" value="Acyl_CoA_acyltransferase"/>
</dbReference>
<sequence>MSGEKIKLLRPSMDYAEDIMKYRQEFLANNPDEDMGGTGNLKDCEKAEDWLLYVEALKRPETCPEGLVDSDTYLAVRESDNKIVGIIEFRHHIDHPILGLWGGHIGYCVRPCERRKGYAKEMLRQNLVNCQKRGLSRVMITCSETNIASEKTILSGGGKYEKTVWSEELRTYMKRFWIAL</sequence>
<dbReference type="PANTHER" id="PTHR39173">
    <property type="entry name" value="ACETYLTRANSFERASE"/>
    <property type="match status" value="1"/>
</dbReference>
<dbReference type="AlphaFoldDB" id="A0A3A9ARR9"/>
<protein>
    <submittedName>
        <fullName evidence="2">GNAT family N-acetyltransferase</fullName>
    </submittedName>
</protein>
<evidence type="ECO:0000259" key="1">
    <source>
        <dbReference type="PROSITE" id="PS51186"/>
    </source>
</evidence>
<dbReference type="PROSITE" id="PS51186">
    <property type="entry name" value="GNAT"/>
    <property type="match status" value="1"/>
</dbReference>
<dbReference type="Proteomes" id="UP000280696">
    <property type="component" value="Unassembled WGS sequence"/>
</dbReference>
<dbReference type="OrthoDB" id="9797989at2"/>
<name>A0A3A9ARR9_9FIRM</name>
<dbReference type="Gene3D" id="3.40.630.30">
    <property type="match status" value="1"/>
</dbReference>
<evidence type="ECO:0000313" key="3">
    <source>
        <dbReference type="Proteomes" id="UP000280696"/>
    </source>
</evidence>
<comment type="caution">
    <text evidence="2">The sequence shown here is derived from an EMBL/GenBank/DDBJ whole genome shotgun (WGS) entry which is preliminary data.</text>
</comment>
<dbReference type="EMBL" id="RAYQ01000018">
    <property type="protein sequence ID" value="RKI89946.1"/>
    <property type="molecule type" value="Genomic_DNA"/>
</dbReference>
<dbReference type="InterPro" id="IPR000182">
    <property type="entry name" value="GNAT_dom"/>
</dbReference>